<protein>
    <submittedName>
        <fullName evidence="2">Uncharacterized protein</fullName>
    </submittedName>
</protein>
<accession>A0A840YJY9</accession>
<proteinExistence type="predicted"/>
<dbReference type="Proteomes" id="UP000527143">
    <property type="component" value="Unassembled WGS sequence"/>
</dbReference>
<dbReference type="AlphaFoldDB" id="A0A840YJY9"/>
<keyword evidence="1" id="KW-1133">Transmembrane helix</keyword>
<evidence type="ECO:0000313" key="3">
    <source>
        <dbReference type="Proteomes" id="UP000527143"/>
    </source>
</evidence>
<reference evidence="2 3" key="1">
    <citation type="submission" date="2020-08" db="EMBL/GenBank/DDBJ databases">
        <title>Genomic Encyclopedia of Type Strains, Phase IV (KMG-IV): sequencing the most valuable type-strain genomes for metagenomic binning, comparative biology and taxonomic classification.</title>
        <authorList>
            <person name="Goeker M."/>
        </authorList>
    </citation>
    <scope>NUCLEOTIDE SEQUENCE [LARGE SCALE GENOMIC DNA]</scope>
    <source>
        <strain evidence="2 3">DSM 26736</strain>
    </source>
</reference>
<keyword evidence="1" id="KW-0812">Transmembrane</keyword>
<sequence length="46" mass="4682">MATGSLQQGNEPVYGGKALRGVLIGSALAVPFWVVSGALLLKALVQ</sequence>
<evidence type="ECO:0000313" key="2">
    <source>
        <dbReference type="EMBL" id="MBB5709326.1"/>
    </source>
</evidence>
<comment type="caution">
    <text evidence="2">The sequence shown here is derived from an EMBL/GenBank/DDBJ whole genome shotgun (WGS) entry which is preliminary data.</text>
</comment>
<evidence type="ECO:0000256" key="1">
    <source>
        <dbReference type="SAM" id="Phobius"/>
    </source>
</evidence>
<keyword evidence="3" id="KW-1185">Reference proteome</keyword>
<name>A0A840YJY9_9SPHN</name>
<organism evidence="2 3">
    <name type="scientific">Sphingomonas xinjiangensis</name>
    <dbReference type="NCBI Taxonomy" id="643568"/>
    <lineage>
        <taxon>Bacteria</taxon>
        <taxon>Pseudomonadati</taxon>
        <taxon>Pseudomonadota</taxon>
        <taxon>Alphaproteobacteria</taxon>
        <taxon>Sphingomonadales</taxon>
        <taxon>Sphingomonadaceae</taxon>
        <taxon>Sphingomonas</taxon>
    </lineage>
</organism>
<gene>
    <name evidence="2" type="ORF">FHT02_000532</name>
</gene>
<keyword evidence="1" id="KW-0472">Membrane</keyword>
<feature type="transmembrane region" description="Helical" evidence="1">
    <location>
        <begin position="22"/>
        <end position="45"/>
    </location>
</feature>
<dbReference type="EMBL" id="JACIJF010000001">
    <property type="protein sequence ID" value="MBB5709326.1"/>
    <property type="molecule type" value="Genomic_DNA"/>
</dbReference>